<evidence type="ECO:0000313" key="3">
    <source>
        <dbReference type="EMBL" id="CAI3982993.1"/>
    </source>
</evidence>
<keyword evidence="5" id="KW-1185">Reference proteome</keyword>
<feature type="region of interest" description="Disordered" evidence="1">
    <location>
        <begin position="1"/>
        <end position="70"/>
    </location>
</feature>
<comment type="caution">
    <text evidence="3">The sequence shown here is derived from an EMBL/GenBank/DDBJ whole genome shotgun (WGS) entry which is preliminary data.</text>
</comment>
<keyword evidence="4" id="KW-0489">Methyltransferase</keyword>
<dbReference type="EMBL" id="CAMXCT030000766">
    <property type="protein sequence ID" value="CAL4770305.1"/>
    <property type="molecule type" value="Genomic_DNA"/>
</dbReference>
<evidence type="ECO:0000256" key="1">
    <source>
        <dbReference type="SAM" id="MobiDB-lite"/>
    </source>
</evidence>
<dbReference type="PANTHER" id="PTHR33153:SF3">
    <property type="entry name" value="TRAFFICKING PROTEIN PARTICLE COMPLEX SUBUNIT 11 DOMAIN-CONTAINING PROTEIN"/>
    <property type="match status" value="1"/>
</dbReference>
<reference evidence="3" key="1">
    <citation type="submission" date="2022-10" db="EMBL/GenBank/DDBJ databases">
        <authorList>
            <person name="Chen Y."/>
            <person name="Dougan E. K."/>
            <person name="Chan C."/>
            <person name="Rhodes N."/>
            <person name="Thang M."/>
        </authorList>
    </citation>
    <scope>NUCLEOTIDE SEQUENCE</scope>
</reference>
<dbReference type="GO" id="GO:0008168">
    <property type="term" value="F:methyltransferase activity"/>
    <property type="evidence" value="ECO:0007669"/>
    <property type="project" value="UniProtKB-KW"/>
</dbReference>
<gene>
    <name evidence="3" type="ORF">C1SCF055_LOCUS10645</name>
</gene>
<dbReference type="EMBL" id="CAMXCT020000766">
    <property type="protein sequence ID" value="CAL1136368.1"/>
    <property type="molecule type" value="Genomic_DNA"/>
</dbReference>
<evidence type="ECO:0000313" key="5">
    <source>
        <dbReference type="Proteomes" id="UP001152797"/>
    </source>
</evidence>
<sequence>MALALVPVHGLSDDEQHEGRHSGCPSSLAAVDSLSDHETETADGCQMVPVQPIQPPRPDPCQKKRKEQPSSVLQASMLRRKLFQVVSSACPCTQHGRFRHHAGSCCQQFRSELDTLVQLRLRLSRLEKHDADNEVLALLKEAGDQFRCAQKLLGRPVCQRAFRRLLGIGSMRYTRLKKAASEGLAQAPLDGRKVSKKNTFKSNTAYLRKRAIIVEFLEEMRNSISEPLPEANQNPKLLDEQKRSLTLFRRHRGRRPRGASQWSRGGDRSSLRLLPPGSFTDYLRLLQSRWPDLKISLKLFTRESQHAKCTICIKHKLIIKRLATDRAARQSQCLLYSKHLDVQYSDRVHYWMSRAHSKLPMLPSGLKTITLIVDGLDHQKFRYPKDLAFSAKEFSSFLRPSLDCYAAIVHGHGVFVSLTEPFMKKDSSFCCDVVSHVLHTFASFCDLREYEVIIQSDNTSREIKNNCLLRWGGMLTGLSRCKRLEFRFLQSGHSHEDCDQWFAQIANLVESKRSLQTPSEFQSLLQSWLDEGQTRPDEQRFRKISSILLVAEIIYAALVALVRRTFLHLTVWLMFQVTLFKEWQHRSGISLGFSGLGAMWCSGAEPFCLDAAADHLQALAEGNLQRGQPLEADRILPSPGPAVGHGFDGGGVRPAVDLQPALNRMDMVHERMPRANLARYKSKTEKYHMFKAAAKLWSEGLPWPKAFEIVKEAFDSCATAT</sequence>
<feature type="domain" description="DUF7869" evidence="2">
    <location>
        <begin position="407"/>
        <end position="530"/>
    </location>
</feature>
<dbReference type="OrthoDB" id="6126985at2759"/>
<feature type="compositionally biased region" description="Basic and acidic residues" evidence="1">
    <location>
        <begin position="11"/>
        <end position="21"/>
    </location>
</feature>
<evidence type="ECO:0000259" key="2">
    <source>
        <dbReference type="Pfam" id="PF25273"/>
    </source>
</evidence>
<reference evidence="4 5" key="2">
    <citation type="submission" date="2024-05" db="EMBL/GenBank/DDBJ databases">
        <authorList>
            <person name="Chen Y."/>
            <person name="Shah S."/>
            <person name="Dougan E. K."/>
            <person name="Thang M."/>
            <person name="Chan C."/>
        </authorList>
    </citation>
    <scope>NUCLEOTIDE SEQUENCE [LARGE SCALE GENOMIC DNA]</scope>
</reference>
<evidence type="ECO:0000313" key="4">
    <source>
        <dbReference type="EMBL" id="CAL4770305.1"/>
    </source>
</evidence>
<dbReference type="InterPro" id="IPR057191">
    <property type="entry name" value="DUF7869"/>
</dbReference>
<dbReference type="PANTHER" id="PTHR33153">
    <property type="entry name" value="MYND-TYPE DOMAIN-CONTAINING PROTEIN"/>
    <property type="match status" value="1"/>
</dbReference>
<dbReference type="AlphaFoldDB" id="A0A9P1C192"/>
<dbReference type="EMBL" id="CAMXCT010000766">
    <property type="protein sequence ID" value="CAI3982993.1"/>
    <property type="molecule type" value="Genomic_DNA"/>
</dbReference>
<organism evidence="3">
    <name type="scientific">Cladocopium goreaui</name>
    <dbReference type="NCBI Taxonomy" id="2562237"/>
    <lineage>
        <taxon>Eukaryota</taxon>
        <taxon>Sar</taxon>
        <taxon>Alveolata</taxon>
        <taxon>Dinophyceae</taxon>
        <taxon>Suessiales</taxon>
        <taxon>Symbiodiniaceae</taxon>
        <taxon>Cladocopium</taxon>
    </lineage>
</organism>
<dbReference type="Proteomes" id="UP001152797">
    <property type="component" value="Unassembled WGS sequence"/>
</dbReference>
<proteinExistence type="predicted"/>
<dbReference type="GO" id="GO:0032259">
    <property type="term" value="P:methylation"/>
    <property type="evidence" value="ECO:0007669"/>
    <property type="project" value="UniProtKB-KW"/>
</dbReference>
<keyword evidence="4" id="KW-0808">Transferase</keyword>
<accession>A0A9P1C192</accession>
<protein>
    <submittedName>
        <fullName evidence="4">Modification methylase ScrFIA</fullName>
    </submittedName>
</protein>
<dbReference type="Pfam" id="PF25273">
    <property type="entry name" value="DUF7869"/>
    <property type="match status" value="1"/>
</dbReference>
<name>A0A9P1C192_9DINO</name>